<accession>A0ACC0CY20</accession>
<comment type="caution">
    <text evidence="1">The sequence shown here is derived from an EMBL/GenBank/DDBJ whole genome shotgun (WGS) entry which is preliminary data.</text>
</comment>
<evidence type="ECO:0000313" key="1">
    <source>
        <dbReference type="EMBL" id="KAI6085397.1"/>
    </source>
</evidence>
<proteinExistence type="predicted"/>
<name>A0ACC0CY20_9PEZI</name>
<dbReference type="EMBL" id="MU394325">
    <property type="protein sequence ID" value="KAI6085397.1"/>
    <property type="molecule type" value="Genomic_DNA"/>
</dbReference>
<reference evidence="1 2" key="1">
    <citation type="journal article" date="2022" name="New Phytol.">
        <title>Ecological generalism drives hyperdiversity of secondary metabolite gene clusters in xylarialean endophytes.</title>
        <authorList>
            <person name="Franco M.E.E."/>
            <person name="Wisecaver J.H."/>
            <person name="Arnold A.E."/>
            <person name="Ju Y.M."/>
            <person name="Slot J.C."/>
            <person name="Ahrendt S."/>
            <person name="Moore L.P."/>
            <person name="Eastman K.E."/>
            <person name="Scott K."/>
            <person name="Konkel Z."/>
            <person name="Mondo S.J."/>
            <person name="Kuo A."/>
            <person name="Hayes R.D."/>
            <person name="Haridas S."/>
            <person name="Andreopoulos B."/>
            <person name="Riley R."/>
            <person name="LaButti K."/>
            <person name="Pangilinan J."/>
            <person name="Lipzen A."/>
            <person name="Amirebrahimi M."/>
            <person name="Yan J."/>
            <person name="Adam C."/>
            <person name="Keymanesh K."/>
            <person name="Ng V."/>
            <person name="Louie K."/>
            <person name="Northen T."/>
            <person name="Drula E."/>
            <person name="Henrissat B."/>
            <person name="Hsieh H.M."/>
            <person name="Youens-Clark K."/>
            <person name="Lutzoni F."/>
            <person name="Miadlikowska J."/>
            <person name="Eastwood D.C."/>
            <person name="Hamelin R.C."/>
            <person name="Grigoriev I.V."/>
            <person name="U'Ren J.M."/>
        </authorList>
    </citation>
    <scope>NUCLEOTIDE SEQUENCE [LARGE SCALE GENOMIC DNA]</scope>
    <source>
        <strain evidence="1 2">ER1909</strain>
    </source>
</reference>
<gene>
    <name evidence="1" type="ORF">F4821DRAFT_149345</name>
</gene>
<sequence>MAAPASNSDSVEARIPASCPGSISQILYHAWHHDAAGLKPLLNVPGRASVQEPTTGETPLHAAIRACTPANRSALDDGEGEAEAAAVVRELFMSGAIWNDVDSNDETPGCVAARLGLKDLYTLCVEAGVRAELLFGLLDGYEELESDDGEEEETGEDGEGAQEDGKEGEDAGGAAEIESAEDVEVVVDSDRAFVPPKRLNGPDVNSKDYLRSNLTYDDGKLVDSDKNGVMMAWETSIMRSSVEGLLPGLAAGHKILNIGFGMGIIDTMFAETQPSKHHIIEAHPAVLEHVNGPDSKFSKDWEASSPVPGGYKVHGGKWQDIVPKLLEGGETYDAIYFDTFGEDYGQLRMFFTEYVPGLLEEEGRFGFFNGLGADRKICYDVYTQVVEMHLSDAGLDVEWQVLDVDMNDMKTEGEGEWEGVKRRYWTLDKYRLPTCTLLG</sequence>
<organism evidence="1 2">
    <name type="scientific">Hypoxylon rubiginosum</name>
    <dbReference type="NCBI Taxonomy" id="110542"/>
    <lineage>
        <taxon>Eukaryota</taxon>
        <taxon>Fungi</taxon>
        <taxon>Dikarya</taxon>
        <taxon>Ascomycota</taxon>
        <taxon>Pezizomycotina</taxon>
        <taxon>Sordariomycetes</taxon>
        <taxon>Xylariomycetidae</taxon>
        <taxon>Xylariales</taxon>
        <taxon>Hypoxylaceae</taxon>
        <taxon>Hypoxylon</taxon>
    </lineage>
</organism>
<protein>
    <submittedName>
        <fullName evidence="1">Arginine N-methyltransferase 2</fullName>
    </submittedName>
</protein>
<keyword evidence="2" id="KW-1185">Reference proteome</keyword>
<evidence type="ECO:0000313" key="2">
    <source>
        <dbReference type="Proteomes" id="UP001497680"/>
    </source>
</evidence>
<dbReference type="Proteomes" id="UP001497680">
    <property type="component" value="Unassembled WGS sequence"/>
</dbReference>